<organism evidence="1 2">
    <name type="scientific">Vibrio mediterranei</name>
    <dbReference type="NCBI Taxonomy" id="689"/>
    <lineage>
        <taxon>Bacteria</taxon>
        <taxon>Pseudomonadati</taxon>
        <taxon>Pseudomonadota</taxon>
        <taxon>Gammaproteobacteria</taxon>
        <taxon>Vibrionales</taxon>
        <taxon>Vibrionaceae</taxon>
        <taxon>Vibrio</taxon>
    </lineage>
</organism>
<accession>A0A3G4VJS2</accession>
<keyword evidence="1" id="KW-0614">Plasmid</keyword>
<dbReference type="Proteomes" id="UP000279760">
    <property type="component" value="Plasmid unnamed"/>
</dbReference>
<evidence type="ECO:0000313" key="1">
    <source>
        <dbReference type="EMBL" id="AYV25056.1"/>
    </source>
</evidence>
<proteinExistence type="predicted"/>
<dbReference type="AlphaFoldDB" id="A0A3G4VJS2"/>
<reference evidence="1 2" key="1">
    <citation type="submission" date="2018-11" db="EMBL/GenBank/DDBJ databases">
        <title>Complete Genome Sequence of Vbrio mediterranei 117-T6: a Potential Pathogen Bacteria Isolated from the Conchocelis of Pyropia.</title>
        <authorList>
            <person name="Liu Q."/>
        </authorList>
    </citation>
    <scope>NUCLEOTIDE SEQUENCE [LARGE SCALE GENOMIC DNA]</scope>
    <source>
        <strain evidence="1 2">117-T6</strain>
        <plasmid evidence="1 2">unnamed</plasmid>
    </source>
</reference>
<geneLocation type="plasmid" evidence="1">
    <name>unnamed</name>
</geneLocation>
<dbReference type="EMBL" id="CP033579">
    <property type="protein sequence ID" value="AYV25056.1"/>
    <property type="molecule type" value="Genomic_DNA"/>
</dbReference>
<protein>
    <submittedName>
        <fullName evidence="1">Uncharacterized protein</fullName>
    </submittedName>
</protein>
<evidence type="ECO:0000313" key="2">
    <source>
        <dbReference type="Proteomes" id="UP000279760"/>
    </source>
</evidence>
<dbReference type="RefSeq" id="WP_124942345.1">
    <property type="nucleotide sequence ID" value="NZ_CP033579.1"/>
</dbReference>
<name>A0A3G4VJS2_9VIBR</name>
<sequence length="80" mass="8939">MTRVEIINPSCLVGMSEIQSDLELPSEHNQVLGKSSLGGQNGIVNEQDIVDMMITQGVINETVRRMKSDQKRLEEIINEV</sequence>
<gene>
    <name evidence="1" type="ORF">ECB94_27520</name>
</gene>